<accession>A8RCC8</accession>
<feature type="transmembrane region" description="Helical" evidence="1">
    <location>
        <begin position="21"/>
        <end position="39"/>
    </location>
</feature>
<comment type="caution">
    <text evidence="2">The sequence shown here is derived from an EMBL/GenBank/DDBJ whole genome shotgun (WGS) entry which is preliminary data.</text>
</comment>
<evidence type="ECO:0000256" key="1">
    <source>
        <dbReference type="SAM" id="Phobius"/>
    </source>
</evidence>
<name>A8RCC8_9FIRM</name>
<dbReference type="STRING" id="428127.EUBDOL_01349"/>
<dbReference type="EMBL" id="ABAW02000020">
    <property type="protein sequence ID" value="EDP11021.1"/>
    <property type="molecule type" value="Genomic_DNA"/>
</dbReference>
<evidence type="ECO:0000313" key="3">
    <source>
        <dbReference type="Proteomes" id="UP000004090"/>
    </source>
</evidence>
<reference evidence="2 3" key="2">
    <citation type="submission" date="2007-09" db="EMBL/GenBank/DDBJ databases">
        <authorList>
            <person name="Fulton L."/>
            <person name="Clifton S."/>
            <person name="Fulton B."/>
            <person name="Xu J."/>
            <person name="Minx P."/>
            <person name="Pepin K.H."/>
            <person name="Johnson M."/>
            <person name="Thiruvilangam P."/>
            <person name="Bhonagiri V."/>
            <person name="Nash W.E."/>
            <person name="Mardis E.R."/>
            <person name="Wilson R.K."/>
        </authorList>
    </citation>
    <scope>NUCLEOTIDE SEQUENCE [LARGE SCALE GENOMIC DNA]</scope>
    <source>
        <strain evidence="2 3">DSM 3991</strain>
    </source>
</reference>
<keyword evidence="1" id="KW-1133">Transmembrane helix</keyword>
<keyword evidence="1" id="KW-0472">Membrane</keyword>
<reference evidence="2 3" key="1">
    <citation type="submission" date="2007-09" db="EMBL/GenBank/DDBJ databases">
        <title>Draft genome sequence of Eubacterium dolichum (DSM 3991).</title>
        <authorList>
            <person name="Sudarsanam P."/>
            <person name="Ley R."/>
            <person name="Guruge J."/>
            <person name="Turnbaugh P.J."/>
            <person name="Mahowald M."/>
            <person name="Liep D."/>
            <person name="Gordon J."/>
        </authorList>
    </citation>
    <scope>NUCLEOTIDE SEQUENCE [LARGE SCALE GENOMIC DNA]</scope>
    <source>
        <strain evidence="2 3">DSM 3991</strain>
    </source>
</reference>
<dbReference type="HOGENOM" id="CLU_3289814_0_0_9"/>
<evidence type="ECO:0000313" key="2">
    <source>
        <dbReference type="EMBL" id="EDP11021.1"/>
    </source>
</evidence>
<proteinExistence type="predicted"/>
<organism evidence="2 3">
    <name type="scientific">Amedibacillus dolichus DSM 3991</name>
    <dbReference type="NCBI Taxonomy" id="428127"/>
    <lineage>
        <taxon>Bacteria</taxon>
        <taxon>Bacillati</taxon>
        <taxon>Bacillota</taxon>
        <taxon>Erysipelotrichia</taxon>
        <taxon>Erysipelotrichales</taxon>
        <taxon>Erysipelotrichaceae</taxon>
        <taxon>Amedibacillus</taxon>
    </lineage>
</organism>
<sequence length="40" mass="4783">MLIFEVKSKIQRESISIFKGLIFFVLNTYNLSFIIHEHLL</sequence>
<gene>
    <name evidence="2" type="ORF">EUBDOL_01349</name>
</gene>
<dbReference type="AlphaFoldDB" id="A8RCC8"/>
<keyword evidence="1" id="KW-0812">Transmembrane</keyword>
<dbReference type="Proteomes" id="UP000004090">
    <property type="component" value="Unassembled WGS sequence"/>
</dbReference>
<protein>
    <submittedName>
        <fullName evidence="2">Uncharacterized protein</fullName>
    </submittedName>
</protein>